<organism evidence="1 2">
    <name type="scientific">Phytophthora citrophthora</name>
    <dbReference type="NCBI Taxonomy" id="4793"/>
    <lineage>
        <taxon>Eukaryota</taxon>
        <taxon>Sar</taxon>
        <taxon>Stramenopiles</taxon>
        <taxon>Oomycota</taxon>
        <taxon>Peronosporomycetes</taxon>
        <taxon>Peronosporales</taxon>
        <taxon>Peronosporaceae</taxon>
        <taxon>Phytophthora</taxon>
    </lineage>
</organism>
<protein>
    <submittedName>
        <fullName evidence="1">Uncharacterized protein</fullName>
    </submittedName>
</protein>
<dbReference type="EMBL" id="JASMQC010000035">
    <property type="protein sequence ID" value="KAK1931188.1"/>
    <property type="molecule type" value="Genomic_DNA"/>
</dbReference>
<sequence>MGGNHSPCGATKGNLHRVRAKLTQVDSPLLTSLGVDMRDCDIQSASQTMEQTGLALGTAVPDLSPQWSLVAAMRDGKLGSEALEAEPK</sequence>
<gene>
    <name evidence="1" type="ORF">P3T76_013377</name>
</gene>
<accession>A0AAD9G3E8</accession>
<dbReference type="Proteomes" id="UP001259832">
    <property type="component" value="Unassembled WGS sequence"/>
</dbReference>
<evidence type="ECO:0000313" key="1">
    <source>
        <dbReference type="EMBL" id="KAK1931188.1"/>
    </source>
</evidence>
<name>A0AAD9G3E8_9STRA</name>
<dbReference type="AlphaFoldDB" id="A0AAD9G3E8"/>
<keyword evidence="2" id="KW-1185">Reference proteome</keyword>
<evidence type="ECO:0000313" key="2">
    <source>
        <dbReference type="Proteomes" id="UP001259832"/>
    </source>
</evidence>
<comment type="caution">
    <text evidence="1">The sequence shown here is derived from an EMBL/GenBank/DDBJ whole genome shotgun (WGS) entry which is preliminary data.</text>
</comment>
<proteinExistence type="predicted"/>
<reference evidence="1" key="1">
    <citation type="submission" date="2023-08" db="EMBL/GenBank/DDBJ databases">
        <title>Reference Genome Resource for the Citrus Pathogen Phytophthora citrophthora.</title>
        <authorList>
            <person name="Moller H."/>
            <person name="Coetzee B."/>
            <person name="Rose L.J."/>
            <person name="Van Niekerk J.M."/>
        </authorList>
    </citation>
    <scope>NUCLEOTIDE SEQUENCE</scope>
    <source>
        <strain evidence="1">STE-U-9442</strain>
    </source>
</reference>